<proteinExistence type="predicted"/>
<feature type="transmembrane region" description="Helical" evidence="1">
    <location>
        <begin position="236"/>
        <end position="255"/>
    </location>
</feature>
<evidence type="ECO:0000259" key="2">
    <source>
        <dbReference type="Pfam" id="PF20151"/>
    </source>
</evidence>
<protein>
    <recommendedName>
        <fullName evidence="2">DUF6533 domain-containing protein</fullName>
    </recommendedName>
</protein>
<dbReference type="InterPro" id="IPR045340">
    <property type="entry name" value="DUF6533"/>
</dbReference>
<keyword evidence="1" id="KW-0472">Membrane</keyword>
<keyword evidence="1" id="KW-0812">Transmembrane</keyword>
<keyword evidence="1" id="KW-1133">Transmembrane helix</keyword>
<sequence length="426" mass="47637">METDYGPEDIAYFTKLWRSSLIPLHACRTCSLRGLYFLDAHNLAVVGLTWIVHDYFLTLEDEIQYIWPQKRSFGKYMFFWIRYYSIALLIFDVTQIHLFTIPGITNDTVCVAMDTIIRVVGAIALWSIEIIMQLRIYALYDCSKVVASVNGGLFLASIGTFLWILIHNALGRSAVIADAIHLPLPGCPSIHTGIEWAQWVPATAFEAVLFFFALHKTLQSTAQRFRRGERISLYELVLRDQILYFTLVTALLVFNNLMVVGVTKIPWFSYSPFHAALGVLTTRMMLNTRKASALEMFSSDGTKLTTSHGMVSPSTDETDAMPWRAAPPPEFLSRYGSPVSRFRDPVASYVDPESTVGNPESTFGSVYDPYGGKDTMELRTLASTQKSPRSLRRQEVSGFAVLSSTLVSLAPLAFVAPEASLCNAVC</sequence>
<feature type="transmembrane region" description="Helical" evidence="1">
    <location>
        <begin position="80"/>
        <end position="104"/>
    </location>
</feature>
<dbReference type="EMBL" id="VDMD01000001">
    <property type="protein sequence ID" value="TRM69797.1"/>
    <property type="molecule type" value="Genomic_DNA"/>
</dbReference>
<accession>A0A550CYC0</accession>
<evidence type="ECO:0000313" key="3">
    <source>
        <dbReference type="EMBL" id="TRM69797.1"/>
    </source>
</evidence>
<organism evidence="3 4">
    <name type="scientific">Schizophyllum amplum</name>
    <dbReference type="NCBI Taxonomy" id="97359"/>
    <lineage>
        <taxon>Eukaryota</taxon>
        <taxon>Fungi</taxon>
        <taxon>Dikarya</taxon>
        <taxon>Basidiomycota</taxon>
        <taxon>Agaricomycotina</taxon>
        <taxon>Agaricomycetes</taxon>
        <taxon>Agaricomycetidae</taxon>
        <taxon>Agaricales</taxon>
        <taxon>Schizophyllaceae</taxon>
        <taxon>Schizophyllum</taxon>
    </lineage>
</organism>
<feature type="transmembrane region" description="Helical" evidence="1">
    <location>
        <begin position="145"/>
        <end position="166"/>
    </location>
</feature>
<dbReference type="AlphaFoldDB" id="A0A550CYC0"/>
<feature type="transmembrane region" description="Helical" evidence="1">
    <location>
        <begin position="196"/>
        <end position="215"/>
    </location>
</feature>
<feature type="domain" description="DUF6533" evidence="2">
    <location>
        <begin position="43"/>
        <end position="86"/>
    </location>
</feature>
<gene>
    <name evidence="3" type="ORF">BD626DRAFT_391510</name>
</gene>
<feature type="transmembrane region" description="Helical" evidence="1">
    <location>
        <begin position="116"/>
        <end position="138"/>
    </location>
</feature>
<dbReference type="OrthoDB" id="3258294at2759"/>
<comment type="caution">
    <text evidence="3">The sequence shown here is derived from an EMBL/GenBank/DDBJ whole genome shotgun (WGS) entry which is preliminary data.</text>
</comment>
<evidence type="ECO:0000313" key="4">
    <source>
        <dbReference type="Proteomes" id="UP000320762"/>
    </source>
</evidence>
<dbReference type="Proteomes" id="UP000320762">
    <property type="component" value="Unassembled WGS sequence"/>
</dbReference>
<keyword evidence="4" id="KW-1185">Reference proteome</keyword>
<evidence type="ECO:0000256" key="1">
    <source>
        <dbReference type="SAM" id="Phobius"/>
    </source>
</evidence>
<reference evidence="3 4" key="1">
    <citation type="journal article" date="2019" name="New Phytol.">
        <title>Comparative genomics reveals unique wood-decay strategies and fruiting body development in the Schizophyllaceae.</title>
        <authorList>
            <person name="Almasi E."/>
            <person name="Sahu N."/>
            <person name="Krizsan K."/>
            <person name="Balint B."/>
            <person name="Kovacs G.M."/>
            <person name="Kiss B."/>
            <person name="Cseklye J."/>
            <person name="Drula E."/>
            <person name="Henrissat B."/>
            <person name="Nagy I."/>
            <person name="Chovatia M."/>
            <person name="Adam C."/>
            <person name="LaButti K."/>
            <person name="Lipzen A."/>
            <person name="Riley R."/>
            <person name="Grigoriev I.V."/>
            <person name="Nagy L.G."/>
        </authorList>
    </citation>
    <scope>NUCLEOTIDE SEQUENCE [LARGE SCALE GENOMIC DNA]</scope>
    <source>
        <strain evidence="3 4">NL-1724</strain>
    </source>
</reference>
<dbReference type="Pfam" id="PF20151">
    <property type="entry name" value="DUF6533"/>
    <property type="match status" value="1"/>
</dbReference>
<name>A0A550CYC0_9AGAR</name>